<feature type="signal peptide" evidence="1">
    <location>
        <begin position="1"/>
        <end position="19"/>
    </location>
</feature>
<name>A0A5E7RRG7_PSEFL</name>
<dbReference type="RefSeq" id="WP_154863076.1">
    <property type="nucleotide sequence ID" value="NZ_CABVJB010000002.1"/>
</dbReference>
<evidence type="ECO:0000313" key="3">
    <source>
        <dbReference type="Proteomes" id="UP000325565"/>
    </source>
</evidence>
<organism evidence="2 3">
    <name type="scientific">Pseudomonas fluorescens</name>
    <dbReference type="NCBI Taxonomy" id="294"/>
    <lineage>
        <taxon>Bacteria</taxon>
        <taxon>Pseudomonadati</taxon>
        <taxon>Pseudomonadota</taxon>
        <taxon>Gammaproteobacteria</taxon>
        <taxon>Pseudomonadales</taxon>
        <taxon>Pseudomonadaceae</taxon>
        <taxon>Pseudomonas</taxon>
    </lineage>
</organism>
<evidence type="ECO:0000313" key="2">
    <source>
        <dbReference type="EMBL" id="VVP73523.1"/>
    </source>
</evidence>
<gene>
    <name evidence="2" type="ORF">PS922_01083</name>
</gene>
<dbReference type="Proteomes" id="UP000325565">
    <property type="component" value="Unassembled WGS sequence"/>
</dbReference>
<dbReference type="AlphaFoldDB" id="A0A5E7RRG7"/>
<protein>
    <recommendedName>
        <fullName evidence="4">Secreted protein</fullName>
    </recommendedName>
</protein>
<proteinExistence type="predicted"/>
<feature type="chain" id="PRO_5022663536" description="Secreted protein" evidence="1">
    <location>
        <begin position="20"/>
        <end position="97"/>
    </location>
</feature>
<evidence type="ECO:0000256" key="1">
    <source>
        <dbReference type="SAM" id="SignalP"/>
    </source>
</evidence>
<accession>A0A5E7RRG7</accession>
<reference evidence="2 3" key="1">
    <citation type="submission" date="2019-09" db="EMBL/GenBank/DDBJ databases">
        <authorList>
            <person name="Chandra G."/>
            <person name="Truman W A."/>
        </authorList>
    </citation>
    <scope>NUCLEOTIDE SEQUENCE [LARGE SCALE GENOMIC DNA]</scope>
    <source>
        <strain evidence="2">PS922</strain>
    </source>
</reference>
<evidence type="ECO:0008006" key="4">
    <source>
        <dbReference type="Google" id="ProtNLM"/>
    </source>
</evidence>
<keyword evidence="1" id="KW-0732">Signal</keyword>
<sequence precursor="true">MKNLIAWIVLLLTLNTANANGLIQNAGMKPPVSDDARATLLTIRHCKEGFGCVDTRLDRIFKSPRACDSAGRDAIVHFLLTDTEEGIEGHMVSYSCT</sequence>
<dbReference type="EMBL" id="CABVJB010000002">
    <property type="protein sequence ID" value="VVP73523.1"/>
    <property type="molecule type" value="Genomic_DNA"/>
</dbReference>